<dbReference type="EMBL" id="KL447353">
    <property type="protein sequence ID" value="KFO72575.1"/>
    <property type="molecule type" value="Genomic_DNA"/>
</dbReference>
<feature type="non-terminal residue" evidence="1">
    <location>
        <position position="118"/>
    </location>
</feature>
<protein>
    <recommendedName>
        <fullName evidence="3">RNA-directed DNA polymerase from mobile element jockey</fullName>
    </recommendedName>
</protein>
<name>A0A091FPZ1_CUCCA</name>
<accession>A0A091FPZ1</accession>
<dbReference type="GO" id="GO:0007508">
    <property type="term" value="P:larval heart development"/>
    <property type="evidence" value="ECO:0007669"/>
    <property type="project" value="TreeGrafter"/>
</dbReference>
<evidence type="ECO:0008006" key="3">
    <source>
        <dbReference type="Google" id="ProtNLM"/>
    </source>
</evidence>
<proteinExistence type="predicted"/>
<feature type="non-terminal residue" evidence="1">
    <location>
        <position position="1"/>
    </location>
</feature>
<dbReference type="PANTHER" id="PTHR33395:SF22">
    <property type="entry name" value="REVERSE TRANSCRIPTASE DOMAIN-CONTAINING PROTEIN"/>
    <property type="match status" value="1"/>
</dbReference>
<dbReference type="PANTHER" id="PTHR33395">
    <property type="entry name" value="TRANSCRIPTASE, PUTATIVE-RELATED-RELATED"/>
    <property type="match status" value="1"/>
</dbReference>
<sequence length="118" mass="13359">GDQGGKIPPTVEEDQVYNHLRNLTIYKSMGPDDIHPRVLRVLADVVAKALSMIFEESWQSGEVSGNWKKGNVVPIFSKGRKDDPKNYRPVSLTSVPVKIMEQIILEVMLKHMEDMEVI</sequence>
<dbReference type="AlphaFoldDB" id="A0A091FPZ1"/>
<gene>
    <name evidence="1" type="ORF">N303_10421</name>
</gene>
<reference evidence="1 2" key="1">
    <citation type="submission" date="2014-04" db="EMBL/GenBank/DDBJ databases">
        <title>Genome evolution of avian class.</title>
        <authorList>
            <person name="Zhang G."/>
            <person name="Li C."/>
        </authorList>
    </citation>
    <scope>NUCLEOTIDE SEQUENCE [LARGE SCALE GENOMIC DNA]</scope>
    <source>
        <strain evidence="1">BGI_N303</strain>
    </source>
</reference>
<dbReference type="GO" id="GO:0031012">
    <property type="term" value="C:extracellular matrix"/>
    <property type="evidence" value="ECO:0007669"/>
    <property type="project" value="TreeGrafter"/>
</dbReference>
<dbReference type="Proteomes" id="UP000053760">
    <property type="component" value="Unassembled WGS sequence"/>
</dbReference>
<evidence type="ECO:0000313" key="1">
    <source>
        <dbReference type="EMBL" id="KFO72575.1"/>
    </source>
</evidence>
<dbReference type="STRING" id="55661.A0A091FPZ1"/>
<keyword evidence="2" id="KW-1185">Reference proteome</keyword>
<organism evidence="1 2">
    <name type="scientific">Cuculus canorus</name>
    <name type="common">Common cuckoo</name>
    <dbReference type="NCBI Taxonomy" id="55661"/>
    <lineage>
        <taxon>Eukaryota</taxon>
        <taxon>Metazoa</taxon>
        <taxon>Chordata</taxon>
        <taxon>Craniata</taxon>
        <taxon>Vertebrata</taxon>
        <taxon>Euteleostomi</taxon>
        <taxon>Archelosauria</taxon>
        <taxon>Archosauria</taxon>
        <taxon>Dinosauria</taxon>
        <taxon>Saurischia</taxon>
        <taxon>Theropoda</taxon>
        <taxon>Coelurosauria</taxon>
        <taxon>Aves</taxon>
        <taxon>Neognathae</taxon>
        <taxon>Neoaves</taxon>
        <taxon>Otidimorphae</taxon>
        <taxon>Cuculiformes</taxon>
        <taxon>Cuculidae</taxon>
        <taxon>Cuculus</taxon>
    </lineage>
</organism>
<dbReference type="GO" id="GO:0061343">
    <property type="term" value="P:cell adhesion involved in heart morphogenesis"/>
    <property type="evidence" value="ECO:0007669"/>
    <property type="project" value="TreeGrafter"/>
</dbReference>
<evidence type="ECO:0000313" key="2">
    <source>
        <dbReference type="Proteomes" id="UP000053760"/>
    </source>
</evidence>